<organism evidence="13 14">
    <name type="scientific">Adineta steineri</name>
    <dbReference type="NCBI Taxonomy" id="433720"/>
    <lineage>
        <taxon>Eukaryota</taxon>
        <taxon>Metazoa</taxon>
        <taxon>Spiralia</taxon>
        <taxon>Gnathifera</taxon>
        <taxon>Rotifera</taxon>
        <taxon>Eurotatoria</taxon>
        <taxon>Bdelloidea</taxon>
        <taxon>Adinetida</taxon>
        <taxon>Adinetidae</taxon>
        <taxon>Adineta</taxon>
    </lineage>
</organism>
<dbReference type="InterPro" id="IPR013083">
    <property type="entry name" value="Znf_RING/FYVE/PHD"/>
</dbReference>
<dbReference type="EMBL" id="CAJOAY010000822">
    <property type="protein sequence ID" value="CAF3741237.1"/>
    <property type="molecule type" value="Genomic_DNA"/>
</dbReference>
<evidence type="ECO:0000256" key="1">
    <source>
        <dbReference type="ARBA" id="ARBA00004141"/>
    </source>
</evidence>
<dbReference type="Proteomes" id="UP000663881">
    <property type="component" value="Unassembled WGS sequence"/>
</dbReference>
<gene>
    <name evidence="13" type="ORF">OKA104_LOCUS15112</name>
    <name evidence="12" type="ORF">VCS650_LOCUS27292</name>
</gene>
<evidence type="ECO:0000256" key="10">
    <source>
        <dbReference type="SAM" id="Phobius"/>
    </source>
</evidence>
<dbReference type="SUPFAM" id="SSF103481">
    <property type="entry name" value="Multidrug resistance efflux transporter EmrE"/>
    <property type="match status" value="1"/>
</dbReference>
<feature type="transmembrane region" description="Helical" evidence="10">
    <location>
        <begin position="495"/>
        <end position="514"/>
    </location>
</feature>
<dbReference type="InterPro" id="IPR004853">
    <property type="entry name" value="Sugar_P_trans_dom"/>
</dbReference>
<feature type="region of interest" description="Disordered" evidence="9">
    <location>
        <begin position="405"/>
        <end position="424"/>
    </location>
</feature>
<reference evidence="13" key="1">
    <citation type="submission" date="2021-02" db="EMBL/GenBank/DDBJ databases">
        <authorList>
            <person name="Nowell W R."/>
        </authorList>
    </citation>
    <scope>NUCLEOTIDE SEQUENCE</scope>
</reference>
<dbReference type="InterPro" id="IPR057299">
    <property type="entry name" value="RNF34_RFFL_SAP"/>
</dbReference>
<evidence type="ECO:0000313" key="13">
    <source>
        <dbReference type="EMBL" id="CAF3741237.1"/>
    </source>
</evidence>
<dbReference type="AlphaFoldDB" id="A0A818XJ19"/>
<dbReference type="Gene3D" id="1.10.720.140">
    <property type="match status" value="1"/>
</dbReference>
<dbReference type="GO" id="GO:0016020">
    <property type="term" value="C:membrane"/>
    <property type="evidence" value="ECO:0007669"/>
    <property type="project" value="UniProtKB-SubCell"/>
</dbReference>
<keyword evidence="6 10" id="KW-1133">Transmembrane helix</keyword>
<accession>A0A818XJ19</accession>
<evidence type="ECO:0000256" key="7">
    <source>
        <dbReference type="ARBA" id="ARBA00023136"/>
    </source>
</evidence>
<dbReference type="PROSITE" id="PS50178">
    <property type="entry name" value="ZF_FYVE"/>
    <property type="match status" value="1"/>
</dbReference>
<feature type="compositionally biased region" description="Polar residues" evidence="9">
    <location>
        <begin position="140"/>
        <end position="149"/>
    </location>
</feature>
<dbReference type="InterPro" id="IPR037185">
    <property type="entry name" value="EmrE-like"/>
</dbReference>
<comment type="subcellular location">
    <subcellularLocation>
        <location evidence="1">Membrane</location>
        <topology evidence="1">Multi-pass membrane protein</topology>
    </subcellularLocation>
</comment>
<name>A0A818XJ19_9BILA</name>
<evidence type="ECO:0000256" key="9">
    <source>
        <dbReference type="SAM" id="MobiDB-lite"/>
    </source>
</evidence>
<evidence type="ECO:0000256" key="5">
    <source>
        <dbReference type="ARBA" id="ARBA00022833"/>
    </source>
</evidence>
<evidence type="ECO:0000313" key="14">
    <source>
        <dbReference type="Proteomes" id="UP000663881"/>
    </source>
</evidence>
<evidence type="ECO:0000256" key="4">
    <source>
        <dbReference type="ARBA" id="ARBA00022771"/>
    </source>
</evidence>
<proteinExistence type="predicted"/>
<feature type="transmembrane region" description="Helical" evidence="10">
    <location>
        <begin position="696"/>
        <end position="715"/>
    </location>
</feature>
<dbReference type="Pfam" id="PF13920">
    <property type="entry name" value="zf-C3HC4_3"/>
    <property type="match status" value="1"/>
</dbReference>
<keyword evidence="3" id="KW-0479">Metal-binding</keyword>
<dbReference type="Gene3D" id="3.30.40.10">
    <property type="entry name" value="Zinc/RING finger domain, C3HC4 (zinc finger)"/>
    <property type="match status" value="1"/>
</dbReference>
<feature type="compositionally biased region" description="Low complexity" evidence="9">
    <location>
        <begin position="118"/>
        <end position="130"/>
    </location>
</feature>
<dbReference type="Gene3D" id="1.10.720.30">
    <property type="entry name" value="SAP domain"/>
    <property type="match status" value="1"/>
</dbReference>
<dbReference type="Pfam" id="PF03151">
    <property type="entry name" value="TPT"/>
    <property type="match status" value="1"/>
</dbReference>
<dbReference type="OrthoDB" id="5547497at2759"/>
<sequence>MSSSSSTTTSNDQCEHCHSTYTFIKKKKNCAVCHQSYCANCAPRERYQNQPIRICLTCQLISNTSTTNDQLLALKVKHLKSYLKAKDISNDNCTEKQELVNLIINNRNLPFTHVFTQPTQTNQQQSQTTVQPPPQPQPPKSDNNSKPFANLQSTVSSFANQMNSFATNIQDYVTNTVSGVINQTLPDQPQQSTTTTNNNNSNNGASFNFSSAPNGSFNHSSSSSGNTTHTRTATANSSTTTNPQQQQQQRPPPAAAAATATTSSSSTAKQKPRQKSLSEINEENIEDLNIRELKEILAANFVDFKGCVEKGELIEKVRRLYRDRLNAQLKARELDDSVAGDNELCKICMDAIADCVFLDCGHMVTCVKCEKIMAPFNPKTEYSKLETEDIRENPSSDYVINELTSSTQSSDSISSNDSFEPQTPKRPVVKSCFWSTAIFSLNFVSSIFIINLSKWIYVKHHFPNLTLTTMNFFMTFILLLICLQAKLFTYVRLPILKMLPVSACFGGFIAFSNLSLQYNTVGTYQLTKLQVTPTVMLVSWLFFKAHYPLPIILSFAPVLMGTLISTYYDLQFSMFGLFCAFMAVLFTAIYQILIEHYHKEFQCDSLQLLLYQAPLSGLLLLFVIPFFEPLNNLHEFMNQDTISLILLCGFVAFFVNFSVFWVIGNLSPVAYNMIGHTKTLLIIFFGSVIFNESLNHRQIFGLAFTMFGVVIYSYFKYGKKPTK</sequence>
<dbReference type="GO" id="GO:0008270">
    <property type="term" value="F:zinc ion binding"/>
    <property type="evidence" value="ECO:0007669"/>
    <property type="project" value="UniProtKB-KW"/>
</dbReference>
<feature type="transmembrane region" description="Helical" evidence="10">
    <location>
        <begin position="642"/>
        <end position="663"/>
    </location>
</feature>
<dbReference type="PANTHER" id="PTHR11132">
    <property type="entry name" value="SOLUTE CARRIER FAMILY 35"/>
    <property type="match status" value="1"/>
</dbReference>
<evidence type="ECO:0000259" key="11">
    <source>
        <dbReference type="PROSITE" id="PS50178"/>
    </source>
</evidence>
<feature type="transmembrane region" description="Helical" evidence="10">
    <location>
        <begin position="432"/>
        <end position="453"/>
    </location>
</feature>
<dbReference type="InterPro" id="IPR050186">
    <property type="entry name" value="TPT_transporter"/>
</dbReference>
<dbReference type="Pfam" id="PF22968">
    <property type="entry name" value="RNF34L-like_3rd"/>
    <property type="match status" value="1"/>
</dbReference>
<dbReference type="SUPFAM" id="SSF68906">
    <property type="entry name" value="SAP domain"/>
    <property type="match status" value="1"/>
</dbReference>
<evidence type="ECO:0000256" key="3">
    <source>
        <dbReference type="ARBA" id="ARBA00022723"/>
    </source>
</evidence>
<protein>
    <recommendedName>
        <fullName evidence="11">FYVE-type domain-containing protein</fullName>
    </recommendedName>
</protein>
<feature type="transmembrane region" description="Helical" evidence="10">
    <location>
        <begin position="670"/>
        <end position="690"/>
    </location>
</feature>
<feature type="region of interest" description="Disordered" evidence="9">
    <location>
        <begin position="183"/>
        <end position="280"/>
    </location>
</feature>
<feature type="region of interest" description="Disordered" evidence="9">
    <location>
        <begin position="118"/>
        <end position="149"/>
    </location>
</feature>
<dbReference type="Gene3D" id="1.10.3730.20">
    <property type="match status" value="1"/>
</dbReference>
<feature type="transmembrane region" description="Helical" evidence="10">
    <location>
        <begin position="606"/>
        <end position="627"/>
    </location>
</feature>
<evidence type="ECO:0000313" key="12">
    <source>
        <dbReference type="EMBL" id="CAF1231787.1"/>
    </source>
</evidence>
<evidence type="ECO:0000256" key="6">
    <source>
        <dbReference type="ARBA" id="ARBA00022989"/>
    </source>
</evidence>
<keyword evidence="4 8" id="KW-0863">Zinc-finger</keyword>
<dbReference type="Pfam" id="PF23632">
    <property type="entry name" value="SAP_RNF34_RFFL"/>
    <property type="match status" value="1"/>
</dbReference>
<comment type="caution">
    <text evidence="13">The sequence shown here is derived from an EMBL/GenBank/DDBJ whole genome shotgun (WGS) entry which is preliminary data.</text>
</comment>
<evidence type="ECO:0000256" key="8">
    <source>
        <dbReference type="PROSITE-ProRule" id="PRU00091"/>
    </source>
</evidence>
<keyword evidence="5" id="KW-0862">Zinc</keyword>
<feature type="transmembrane region" description="Helical" evidence="10">
    <location>
        <begin position="574"/>
        <end position="594"/>
    </location>
</feature>
<feature type="transmembrane region" description="Helical" evidence="10">
    <location>
        <begin position="465"/>
        <end position="483"/>
    </location>
</feature>
<dbReference type="Proteomes" id="UP000663891">
    <property type="component" value="Unassembled WGS sequence"/>
</dbReference>
<evidence type="ECO:0000256" key="2">
    <source>
        <dbReference type="ARBA" id="ARBA00022692"/>
    </source>
</evidence>
<dbReference type="InterPro" id="IPR055111">
    <property type="entry name" value="RNF34_RFFL_HeH"/>
</dbReference>
<feature type="compositionally biased region" description="Low complexity" evidence="9">
    <location>
        <begin position="192"/>
        <end position="268"/>
    </location>
</feature>
<dbReference type="InterPro" id="IPR011011">
    <property type="entry name" value="Znf_FYVE_PHD"/>
</dbReference>
<dbReference type="InterPro" id="IPR017455">
    <property type="entry name" value="Znf_FYVE-rel"/>
</dbReference>
<dbReference type="InterPro" id="IPR036361">
    <property type="entry name" value="SAP_dom_sf"/>
</dbReference>
<dbReference type="EMBL" id="CAJNON010000381">
    <property type="protein sequence ID" value="CAF1231787.1"/>
    <property type="molecule type" value="Genomic_DNA"/>
</dbReference>
<feature type="domain" description="FYVE-type" evidence="11">
    <location>
        <begin position="8"/>
        <end position="58"/>
    </location>
</feature>
<keyword evidence="7 10" id="KW-0472">Membrane</keyword>
<feature type="compositionally biased region" description="Low complexity" evidence="9">
    <location>
        <begin position="405"/>
        <end position="418"/>
    </location>
</feature>
<keyword evidence="2 10" id="KW-0812">Transmembrane</keyword>
<dbReference type="CDD" id="cd00065">
    <property type="entry name" value="FYVE_like_SF"/>
    <property type="match status" value="1"/>
</dbReference>
<dbReference type="SUPFAM" id="SSF57903">
    <property type="entry name" value="FYVE/PHD zinc finger"/>
    <property type="match status" value="1"/>
</dbReference>